<dbReference type="RefSeq" id="WP_016475023.1">
    <property type="nucleotide sequence ID" value="NZ_KE150480.1"/>
</dbReference>
<dbReference type="eggNOG" id="COG5266">
    <property type="taxonomic scope" value="Bacteria"/>
</dbReference>
<dbReference type="AlphaFoldDB" id="S3BAA8"/>
<organism evidence="2 3">
    <name type="scientific">Sutterella wadsworthensis HGA0223</name>
    <dbReference type="NCBI Taxonomy" id="1203554"/>
    <lineage>
        <taxon>Bacteria</taxon>
        <taxon>Pseudomonadati</taxon>
        <taxon>Pseudomonadota</taxon>
        <taxon>Betaproteobacteria</taxon>
        <taxon>Burkholderiales</taxon>
        <taxon>Sutterellaceae</taxon>
        <taxon>Sutterella</taxon>
    </lineage>
</organism>
<comment type="caution">
    <text evidence="2">The sequence shown here is derived from an EMBL/GenBank/DDBJ whole genome shotgun (WGS) entry which is preliminary data.</text>
</comment>
<evidence type="ECO:0008006" key="4">
    <source>
        <dbReference type="Google" id="ProtNLM"/>
    </source>
</evidence>
<dbReference type="HOGENOM" id="CLU_058596_1_1_4"/>
<evidence type="ECO:0000313" key="2">
    <source>
        <dbReference type="EMBL" id="EPD98193.1"/>
    </source>
</evidence>
<accession>S3BAA8</accession>
<protein>
    <recommendedName>
        <fullName evidence="4">DUF4198 domain-containing protein</fullName>
    </recommendedName>
</protein>
<feature type="chain" id="PRO_5004506059" description="DUF4198 domain-containing protein" evidence="1">
    <location>
        <begin position="24"/>
        <end position="272"/>
    </location>
</feature>
<dbReference type="Pfam" id="PF10670">
    <property type="entry name" value="DUF4198"/>
    <property type="match status" value="1"/>
</dbReference>
<evidence type="ECO:0000313" key="3">
    <source>
        <dbReference type="Proteomes" id="UP000014400"/>
    </source>
</evidence>
<sequence length="272" mass="30361">MLHRTFSATLFAGTIAASLPAAAHFGLILPDPAMVLEQSKTAFKLDVSFIRPMEASTMTMVKPAAFYVVEDGRKTDLTPALHPGKLFGRDDWTLEYKFEKPGVYQFVVEPLPYWEQSEDKFYLHYTKVIVPALGAGLGIDPKDDDWSKPVGMKTEIVPLTRPYGNYAGTLFQGRVLVDGKSAPNTTVKVEFLNESDLYQPRNSYYTTQVMKTDDNGIFTFAAPWAGWWGFAAVRDAGYTLKVDGVDKPVEMGAVLWTEFGKPMVRKIRQPGL</sequence>
<keyword evidence="3" id="KW-1185">Reference proteome</keyword>
<gene>
    <name evidence="2" type="ORF">HMPREF1476_01900</name>
</gene>
<proteinExistence type="predicted"/>
<dbReference type="InterPro" id="IPR019613">
    <property type="entry name" value="DUF4198"/>
</dbReference>
<name>S3BAA8_9BURK</name>
<feature type="signal peptide" evidence="1">
    <location>
        <begin position="1"/>
        <end position="23"/>
    </location>
</feature>
<keyword evidence="1" id="KW-0732">Signal</keyword>
<dbReference type="STRING" id="1203554.HMPREF1476_01900"/>
<dbReference type="EMBL" id="ATCF01000027">
    <property type="protein sequence ID" value="EPD98193.1"/>
    <property type="molecule type" value="Genomic_DNA"/>
</dbReference>
<dbReference type="Proteomes" id="UP000014400">
    <property type="component" value="Unassembled WGS sequence"/>
</dbReference>
<reference evidence="2 3" key="1">
    <citation type="submission" date="2013-04" db="EMBL/GenBank/DDBJ databases">
        <title>The Genome Sequence of Sutterella wadsworthensis HGA0223.</title>
        <authorList>
            <consortium name="The Broad Institute Genomics Platform"/>
            <person name="Earl A."/>
            <person name="Ward D."/>
            <person name="Feldgarden M."/>
            <person name="Gevers D."/>
            <person name="Schmidt T.M."/>
            <person name="Dover J."/>
            <person name="Dai D."/>
            <person name="Walker B."/>
            <person name="Young S."/>
            <person name="Zeng Q."/>
            <person name="Gargeya S."/>
            <person name="Fitzgerald M."/>
            <person name="Haas B."/>
            <person name="Abouelleil A."/>
            <person name="Allen A.W."/>
            <person name="Alvarado L."/>
            <person name="Arachchi H.M."/>
            <person name="Berlin A.M."/>
            <person name="Chapman S.B."/>
            <person name="Gainer-Dewar J."/>
            <person name="Goldberg J."/>
            <person name="Griggs A."/>
            <person name="Gujja S."/>
            <person name="Hansen M."/>
            <person name="Howarth C."/>
            <person name="Imamovic A."/>
            <person name="Ireland A."/>
            <person name="Larimer J."/>
            <person name="McCowan C."/>
            <person name="Murphy C."/>
            <person name="Pearson M."/>
            <person name="Poon T.W."/>
            <person name="Priest M."/>
            <person name="Roberts A."/>
            <person name="Saif S."/>
            <person name="Shea T."/>
            <person name="Sisk P."/>
            <person name="Sykes S."/>
            <person name="Wortman J."/>
            <person name="Nusbaum C."/>
            <person name="Birren B."/>
        </authorList>
    </citation>
    <scope>NUCLEOTIDE SEQUENCE [LARGE SCALE GENOMIC DNA]</scope>
    <source>
        <strain evidence="2 3">HGA0223</strain>
    </source>
</reference>
<evidence type="ECO:0000256" key="1">
    <source>
        <dbReference type="SAM" id="SignalP"/>
    </source>
</evidence>
<dbReference type="PATRIC" id="fig|1203554.3.peg.1982"/>